<accession>A0AAJ0G915</accession>
<evidence type="ECO:0000313" key="2">
    <source>
        <dbReference type="EMBL" id="KAK3049010.1"/>
    </source>
</evidence>
<protein>
    <submittedName>
        <fullName evidence="2">Uncharacterized protein</fullName>
    </submittedName>
</protein>
<evidence type="ECO:0000256" key="1">
    <source>
        <dbReference type="SAM" id="MobiDB-lite"/>
    </source>
</evidence>
<name>A0AAJ0G915_9PEZI</name>
<proteinExistence type="predicted"/>
<feature type="compositionally biased region" description="Low complexity" evidence="1">
    <location>
        <begin position="137"/>
        <end position="156"/>
    </location>
</feature>
<evidence type="ECO:0000313" key="3">
    <source>
        <dbReference type="Proteomes" id="UP001271007"/>
    </source>
</evidence>
<feature type="region of interest" description="Disordered" evidence="1">
    <location>
        <begin position="132"/>
        <end position="162"/>
    </location>
</feature>
<sequence>MQVVNPLCLTQEQTAVSRERSYARGVLLLKDDETEEVLDERVLLAAKELGIEIMGLLSVSSPQKGKPESTHTFSLEAPPRSPSIDSKQSQSTGFVSTFSEVSREQRNGRRPSAASLSFRDYDSFLSRGRSDGRHMISFSPPSTPSKSTFSLPLYSPSPSPKKSLRHLRGLSMLKLRRTDSAAFLAGGCPHCPRDMFSRNRAQHLMPCGHRLCTPALRETIQAATACKSGGVPTCCGIPIPGAVIEHVVTQEEQDTMLGKLEQWDGAAQIAEENGSDVQPAITTTRPGLGSRAISVASKVDSVVPDHIADLTKELPAKPGSQVLQNEQNELNTRFHAWIEEHRTTLQTTHERLRTEMKSRHEAATEALIEHHADAMVEAEDKQVSAEADMRDAHAKEKRDHATALKHMIAYCAGTLSSGELHNRVVTEQDQVELTKARWVSDTMATKHESAINVLRAEQARRLRMRGERQEREVQVLRQGQRREELEAERGWREQGEAFEVFVEGKGRRIGKRWELQVAVFGKRSEVVEVVLEDEKAVGGEEDVLAGAEHVEHAEQDLTALAKMREMYLGATAEVDG</sequence>
<dbReference type="AlphaFoldDB" id="A0AAJ0G915"/>
<gene>
    <name evidence="2" type="ORF">LTR09_009664</name>
</gene>
<feature type="region of interest" description="Disordered" evidence="1">
    <location>
        <begin position="60"/>
        <end position="113"/>
    </location>
</feature>
<reference evidence="2" key="1">
    <citation type="submission" date="2023-04" db="EMBL/GenBank/DDBJ databases">
        <title>Black Yeasts Isolated from many extreme environments.</title>
        <authorList>
            <person name="Coleine C."/>
            <person name="Stajich J.E."/>
            <person name="Selbmann L."/>
        </authorList>
    </citation>
    <scope>NUCLEOTIDE SEQUENCE</scope>
    <source>
        <strain evidence="2">CCFEE 5312</strain>
    </source>
</reference>
<feature type="compositionally biased region" description="Polar residues" evidence="1">
    <location>
        <begin position="83"/>
        <end position="100"/>
    </location>
</feature>
<dbReference type="EMBL" id="JAWDJX010000043">
    <property type="protein sequence ID" value="KAK3049010.1"/>
    <property type="molecule type" value="Genomic_DNA"/>
</dbReference>
<dbReference type="Proteomes" id="UP001271007">
    <property type="component" value="Unassembled WGS sequence"/>
</dbReference>
<keyword evidence="3" id="KW-1185">Reference proteome</keyword>
<comment type="caution">
    <text evidence="2">The sequence shown here is derived from an EMBL/GenBank/DDBJ whole genome shotgun (WGS) entry which is preliminary data.</text>
</comment>
<organism evidence="2 3">
    <name type="scientific">Extremus antarcticus</name>
    <dbReference type="NCBI Taxonomy" id="702011"/>
    <lineage>
        <taxon>Eukaryota</taxon>
        <taxon>Fungi</taxon>
        <taxon>Dikarya</taxon>
        <taxon>Ascomycota</taxon>
        <taxon>Pezizomycotina</taxon>
        <taxon>Dothideomycetes</taxon>
        <taxon>Dothideomycetidae</taxon>
        <taxon>Mycosphaerellales</taxon>
        <taxon>Extremaceae</taxon>
        <taxon>Extremus</taxon>
    </lineage>
</organism>